<dbReference type="SUPFAM" id="SSF53927">
    <property type="entry name" value="Cytidine deaminase-like"/>
    <property type="match status" value="1"/>
</dbReference>
<comment type="similarity">
    <text evidence="2">Belongs to the cytidine and deoxycytidylate deaminase family. ADAT3 subfamily.</text>
</comment>
<evidence type="ECO:0000256" key="3">
    <source>
        <dbReference type="SAM" id="MobiDB-lite"/>
    </source>
</evidence>
<name>A0A517LMS7_9PEZI</name>
<dbReference type="Gene3D" id="3.40.140.10">
    <property type="entry name" value="Cytidine Deaminase, domain 2"/>
    <property type="match status" value="1"/>
</dbReference>
<dbReference type="OrthoDB" id="3909749at2759"/>
<dbReference type="PROSITE" id="PS51747">
    <property type="entry name" value="CYT_DCMP_DEAMINASES_2"/>
    <property type="match status" value="1"/>
</dbReference>
<protein>
    <recommendedName>
        <fullName evidence="4">CMP/dCMP-type deaminase domain-containing protein</fullName>
    </recommendedName>
</protein>
<dbReference type="GO" id="GO:0008033">
    <property type="term" value="P:tRNA processing"/>
    <property type="evidence" value="ECO:0007669"/>
    <property type="project" value="UniProtKB-KW"/>
</dbReference>
<evidence type="ECO:0000256" key="1">
    <source>
        <dbReference type="ARBA" id="ARBA00022694"/>
    </source>
</evidence>
<dbReference type="GO" id="GO:0005634">
    <property type="term" value="C:nucleus"/>
    <property type="evidence" value="ECO:0007669"/>
    <property type="project" value="TreeGrafter"/>
</dbReference>
<dbReference type="PANTHER" id="PTHR11079:SF156">
    <property type="entry name" value="INACTIVE TRNA-SPECIFIC ADENOSINE DEAMINASE-LIKE PROTEIN 3-RELATED"/>
    <property type="match status" value="1"/>
</dbReference>
<dbReference type="InterPro" id="IPR016193">
    <property type="entry name" value="Cytidine_deaminase-like"/>
</dbReference>
<evidence type="ECO:0000259" key="4">
    <source>
        <dbReference type="PROSITE" id="PS51747"/>
    </source>
</evidence>
<evidence type="ECO:0000313" key="5">
    <source>
        <dbReference type="EMBL" id="QDS76950.1"/>
    </source>
</evidence>
<evidence type="ECO:0000313" key="6">
    <source>
        <dbReference type="Proteomes" id="UP000316270"/>
    </source>
</evidence>
<gene>
    <name evidence="5" type="ORF">FKW77_005158</name>
</gene>
<keyword evidence="6" id="KW-1185">Reference proteome</keyword>
<reference evidence="5 6" key="1">
    <citation type="submission" date="2019-07" db="EMBL/GenBank/DDBJ databases">
        <title>Finished genome of Venturia effusa.</title>
        <authorList>
            <person name="Young C.A."/>
            <person name="Cox M.P."/>
            <person name="Ganley A.R.D."/>
            <person name="David W.J."/>
        </authorList>
    </citation>
    <scope>NUCLEOTIDE SEQUENCE [LARGE SCALE GENOMIC DNA]</scope>
    <source>
        <strain evidence="6">albino</strain>
    </source>
</reference>
<proteinExistence type="inferred from homology"/>
<evidence type="ECO:0000256" key="2">
    <source>
        <dbReference type="ARBA" id="ARBA00038160"/>
    </source>
</evidence>
<organism evidence="5 6">
    <name type="scientific">Venturia effusa</name>
    <dbReference type="NCBI Taxonomy" id="50376"/>
    <lineage>
        <taxon>Eukaryota</taxon>
        <taxon>Fungi</taxon>
        <taxon>Dikarya</taxon>
        <taxon>Ascomycota</taxon>
        <taxon>Pezizomycotina</taxon>
        <taxon>Dothideomycetes</taxon>
        <taxon>Pleosporomycetidae</taxon>
        <taxon>Venturiales</taxon>
        <taxon>Venturiaceae</taxon>
        <taxon>Venturia</taxon>
    </lineage>
</organism>
<dbReference type="AlphaFoldDB" id="A0A517LMS7"/>
<feature type="domain" description="CMP/dCMP-type deaminase" evidence="4">
    <location>
        <begin position="13"/>
        <end position="192"/>
    </location>
</feature>
<accession>A0A517LMS7</accession>
<dbReference type="GO" id="GO:0052717">
    <property type="term" value="F:tRNA-specific adenosine-34 deaminase activity"/>
    <property type="evidence" value="ECO:0007669"/>
    <property type="project" value="TreeGrafter"/>
</dbReference>
<sequence>MVRRAELELMAEGKADEFMHIARRVARECKQENHGMGIGAVIVERCSGASKSSRVVAAAGDARFRGLVSELSNGAGTVSDCQSNVMGHATLRAIAMVADKRLALEETLAGHENLPAKQQDPVVFTSGPLTPLETYFASLSDNLTGGGYLCLDLDLYLTHEPCIMCAMAILHSRFGRVIFGQPMPGTGALSAEDGSLGLLLPVAASAAVLSQRETNAAHTNVVVDKLSPQYRKTANRNLYKLGPFTIKGSTAGAGGRDSTFGGQGFWPKLSAGQLCNTGGQACTVLAGKVGVMFADPADAGKKAGPENGIYIHHILTSDSTKKEKPWISNCGSKTMPALNIAGLLGGTAFVGTGEDSSADGALYTTEDGTRDQGFHIGERDAFSIWAQLVNYNKEDKKVYVTYDLEWVPGKLGDDVKTATLTATCGGSPMIKLSNSGPVSTNSSAFTFLQNGKLLGGRGHLHDGGVKMDMSLNGKFLCSSEAIYGDSTESSGMAGHSHSDKKAAPGAPAAGGMKGMGHSRRAELDAPKSGSPAIKTITGMSTCKGPFEVKKGDTLSMAAVYDLKAHPLRVSLSGSKAADVMGMWGISFSADEKA</sequence>
<keyword evidence="1" id="KW-0819">tRNA processing</keyword>
<dbReference type="EMBL" id="CP042200">
    <property type="protein sequence ID" value="QDS76950.1"/>
    <property type="molecule type" value="Genomic_DNA"/>
</dbReference>
<dbReference type="STRING" id="50376.A0A517LMS7"/>
<dbReference type="GO" id="GO:0005737">
    <property type="term" value="C:cytoplasm"/>
    <property type="evidence" value="ECO:0007669"/>
    <property type="project" value="TreeGrafter"/>
</dbReference>
<dbReference type="InterPro" id="IPR002125">
    <property type="entry name" value="CMP_dCMP_dom"/>
</dbReference>
<dbReference type="Pfam" id="PF00383">
    <property type="entry name" value="dCMP_cyt_deam_1"/>
    <property type="match status" value="1"/>
</dbReference>
<dbReference type="Proteomes" id="UP000316270">
    <property type="component" value="Chromosome 16"/>
</dbReference>
<dbReference type="PANTHER" id="PTHR11079">
    <property type="entry name" value="CYTOSINE DEAMINASE FAMILY MEMBER"/>
    <property type="match status" value="1"/>
</dbReference>
<feature type="region of interest" description="Disordered" evidence="3">
    <location>
        <begin position="488"/>
        <end position="536"/>
    </location>
</feature>